<sequence>MKKITRNKSDRLPVRKRDPRRTEARAEVIERLRASANAELVTLVNWLKHGKARGDKLPVVNCDALRNTITHLETLKAGVQPDWRNVLKLMSIEIHKQHQVETTKIPGSPIAIGLNRTLTEISRRIADGKTTPDMPGRLDHMLQIASAMEGEQTLITSIRQVIISAENALRGFVKPTARIKVTRPVKSSRLLNDNQAFRTVCAPLSGITDPLIAANLLIAMAERLGTSPVNLTMRAAALKDIIPPGILPELLELLEQDAELTATAPPRRYKDDNIRSDGGKLVGQTGIVEGGVSLGAEAQRLITAELKKSVPLTAAQWVSFNTARSALALENDTFKAIEEIRKIAGRFNWRPLAVAVHATVKTPGLQPQIAGDVITLLAQDESLSSNRFE</sequence>
<name>A0AAP9R1I5_KLEAE</name>
<gene>
    <name evidence="2" type="ORF">HV331_25290</name>
</gene>
<dbReference type="RefSeq" id="WP_182015617.1">
    <property type="nucleotide sequence ID" value="NZ_CP055905.1"/>
</dbReference>
<organism evidence="2 3">
    <name type="scientific">Klebsiella aerogenes</name>
    <name type="common">Enterobacter aerogenes</name>
    <dbReference type="NCBI Taxonomy" id="548"/>
    <lineage>
        <taxon>Bacteria</taxon>
        <taxon>Pseudomonadati</taxon>
        <taxon>Pseudomonadota</taxon>
        <taxon>Gammaproteobacteria</taxon>
        <taxon>Enterobacterales</taxon>
        <taxon>Enterobacteriaceae</taxon>
        <taxon>Klebsiella/Raoultella group</taxon>
        <taxon>Klebsiella</taxon>
    </lineage>
</organism>
<dbReference type="AlphaFoldDB" id="A0AAP9R1I5"/>
<geneLocation type="plasmid" evidence="3">
    <name>prhbstw-00938_2</name>
</geneLocation>
<protein>
    <submittedName>
        <fullName evidence="2">Uncharacterized protein</fullName>
    </submittedName>
</protein>
<evidence type="ECO:0000256" key="1">
    <source>
        <dbReference type="SAM" id="MobiDB-lite"/>
    </source>
</evidence>
<feature type="compositionally biased region" description="Basic and acidic residues" evidence="1">
    <location>
        <begin position="7"/>
        <end position="22"/>
    </location>
</feature>
<evidence type="ECO:0000313" key="2">
    <source>
        <dbReference type="EMBL" id="QMR42843.1"/>
    </source>
</evidence>
<keyword evidence="2" id="KW-0614">Plasmid</keyword>
<dbReference type="Proteomes" id="UP000514462">
    <property type="component" value="Plasmid pRHBSTW-00938_2"/>
</dbReference>
<reference evidence="3" key="1">
    <citation type="submission" date="2020-06" db="EMBL/GenBank/DDBJ databases">
        <title>REHAB project genomes.</title>
        <authorList>
            <person name="Shaw L.P."/>
        </authorList>
    </citation>
    <scope>NUCLEOTIDE SEQUENCE [LARGE SCALE GENOMIC DNA]</scope>
    <source>
        <strain evidence="3">RHBSTW-00938</strain>
        <plasmid evidence="3">prhbstw-00938_2</plasmid>
    </source>
</reference>
<proteinExistence type="predicted"/>
<feature type="region of interest" description="Disordered" evidence="1">
    <location>
        <begin position="1"/>
        <end position="22"/>
    </location>
</feature>
<dbReference type="EMBL" id="CP055905">
    <property type="protein sequence ID" value="QMR42843.1"/>
    <property type="molecule type" value="Genomic_DNA"/>
</dbReference>
<accession>A0AAP9R1I5</accession>
<evidence type="ECO:0000313" key="3">
    <source>
        <dbReference type="Proteomes" id="UP000514462"/>
    </source>
</evidence>